<name>A0A449B7M0_9BACT</name>
<dbReference type="OrthoDB" id="400018at2"/>
<dbReference type="GO" id="GO:0003887">
    <property type="term" value="F:DNA-directed DNA polymerase activity"/>
    <property type="evidence" value="ECO:0007669"/>
    <property type="project" value="UniProtKB-KW"/>
</dbReference>
<dbReference type="Gene3D" id="1.10.8.60">
    <property type="match status" value="1"/>
</dbReference>
<keyword evidence="6 11" id="KW-0239">DNA-directed DNA polymerase</keyword>
<organism evidence="11 12">
    <name type="scientific">Mycoplasmopsis columboralis</name>
    <dbReference type="NCBI Taxonomy" id="171282"/>
    <lineage>
        <taxon>Bacteria</taxon>
        <taxon>Bacillati</taxon>
        <taxon>Mycoplasmatota</taxon>
        <taxon>Mycoplasmoidales</taxon>
        <taxon>Metamycoplasmataceae</taxon>
        <taxon>Mycoplasmopsis</taxon>
    </lineage>
</organism>
<dbReference type="EMBL" id="LR215039">
    <property type="protein sequence ID" value="VEU76569.1"/>
    <property type="molecule type" value="Genomic_DNA"/>
</dbReference>
<feature type="domain" description="DNA polymerase III delta subunit-like C-terminal" evidence="10">
    <location>
        <begin position="192"/>
        <end position="308"/>
    </location>
</feature>
<dbReference type="RefSeq" id="WP_036435399.1">
    <property type="nucleotide sequence ID" value="NZ_LR215039.1"/>
</dbReference>
<evidence type="ECO:0000256" key="2">
    <source>
        <dbReference type="ARBA" id="ARBA00017703"/>
    </source>
</evidence>
<keyword evidence="12" id="KW-1185">Reference proteome</keyword>
<evidence type="ECO:0000256" key="1">
    <source>
        <dbReference type="ARBA" id="ARBA00012417"/>
    </source>
</evidence>
<evidence type="ECO:0000256" key="5">
    <source>
        <dbReference type="ARBA" id="ARBA00022705"/>
    </source>
</evidence>
<evidence type="ECO:0000256" key="8">
    <source>
        <dbReference type="ARBA" id="ARBA00049244"/>
    </source>
</evidence>
<dbReference type="KEGG" id="mcou:NCTC10179_00767"/>
<dbReference type="SUPFAM" id="SSF52540">
    <property type="entry name" value="P-loop containing nucleoside triphosphate hydrolases"/>
    <property type="match status" value="1"/>
</dbReference>
<evidence type="ECO:0000256" key="4">
    <source>
        <dbReference type="ARBA" id="ARBA00022695"/>
    </source>
</evidence>
<comment type="similarity">
    <text evidence="7">Belongs to the DNA polymerase HolA subunit family.</text>
</comment>
<dbReference type="InterPro" id="IPR048466">
    <property type="entry name" value="DNA_pol3_delta-like_C"/>
</dbReference>
<evidence type="ECO:0000256" key="7">
    <source>
        <dbReference type="ARBA" id="ARBA00034754"/>
    </source>
</evidence>
<dbReference type="InterPro" id="IPR010372">
    <property type="entry name" value="DNA_pol3_delta_N"/>
</dbReference>
<dbReference type="InterPro" id="IPR008921">
    <property type="entry name" value="DNA_pol3_clamp-load_cplx_C"/>
</dbReference>
<accession>A0A449B7M0</accession>
<feature type="domain" description="DNA polymerase III delta N-terminal" evidence="9">
    <location>
        <begin position="2"/>
        <end position="119"/>
    </location>
</feature>
<keyword evidence="3 11" id="KW-0808">Transferase</keyword>
<evidence type="ECO:0000256" key="6">
    <source>
        <dbReference type="ARBA" id="ARBA00022932"/>
    </source>
</evidence>
<dbReference type="Pfam" id="PF21694">
    <property type="entry name" value="DNA_pol3_delta_C"/>
    <property type="match status" value="1"/>
</dbReference>
<evidence type="ECO:0000259" key="9">
    <source>
        <dbReference type="Pfam" id="PF06144"/>
    </source>
</evidence>
<dbReference type="PANTHER" id="PTHR34388">
    <property type="entry name" value="DNA POLYMERASE III SUBUNIT DELTA"/>
    <property type="match status" value="1"/>
</dbReference>
<dbReference type="InterPro" id="IPR005790">
    <property type="entry name" value="DNA_polIII_delta"/>
</dbReference>
<evidence type="ECO:0000313" key="11">
    <source>
        <dbReference type="EMBL" id="VEU76569.1"/>
    </source>
</evidence>
<proteinExistence type="inferred from homology"/>
<dbReference type="Pfam" id="PF06144">
    <property type="entry name" value="DNA_pol3_delta"/>
    <property type="match status" value="1"/>
</dbReference>
<keyword evidence="5" id="KW-0235">DNA replication</keyword>
<reference evidence="11 12" key="1">
    <citation type="submission" date="2019-01" db="EMBL/GenBank/DDBJ databases">
        <authorList>
            <consortium name="Pathogen Informatics"/>
        </authorList>
    </citation>
    <scope>NUCLEOTIDE SEQUENCE [LARGE SCALE GENOMIC DNA]</scope>
    <source>
        <strain evidence="11 12">NCTC10179</strain>
    </source>
</reference>
<comment type="catalytic activity">
    <reaction evidence="8">
        <text>DNA(n) + a 2'-deoxyribonucleoside 5'-triphosphate = DNA(n+1) + diphosphate</text>
        <dbReference type="Rhea" id="RHEA:22508"/>
        <dbReference type="Rhea" id="RHEA-COMP:17339"/>
        <dbReference type="Rhea" id="RHEA-COMP:17340"/>
        <dbReference type="ChEBI" id="CHEBI:33019"/>
        <dbReference type="ChEBI" id="CHEBI:61560"/>
        <dbReference type="ChEBI" id="CHEBI:173112"/>
        <dbReference type="EC" id="2.7.7.7"/>
    </reaction>
</comment>
<dbReference type="SUPFAM" id="SSF48019">
    <property type="entry name" value="post-AAA+ oligomerization domain-like"/>
    <property type="match status" value="1"/>
</dbReference>
<dbReference type="EC" id="2.7.7.7" evidence="1"/>
<protein>
    <recommendedName>
        <fullName evidence="2">DNA polymerase III subunit delta</fullName>
        <ecNumber evidence="1">2.7.7.7</ecNumber>
    </recommendedName>
</protein>
<dbReference type="Gene3D" id="1.20.272.10">
    <property type="match status" value="1"/>
</dbReference>
<dbReference type="PANTHER" id="PTHR34388:SF1">
    <property type="entry name" value="DNA POLYMERASE III SUBUNIT DELTA"/>
    <property type="match status" value="1"/>
</dbReference>
<dbReference type="NCBIfam" id="TIGR01128">
    <property type="entry name" value="holA"/>
    <property type="match status" value="1"/>
</dbReference>
<dbReference type="GO" id="GO:0003677">
    <property type="term" value="F:DNA binding"/>
    <property type="evidence" value="ECO:0007669"/>
    <property type="project" value="InterPro"/>
</dbReference>
<gene>
    <name evidence="11" type="primary">holA</name>
    <name evidence="11" type="ORF">NCTC10179_00767</name>
</gene>
<evidence type="ECO:0000256" key="3">
    <source>
        <dbReference type="ARBA" id="ARBA00022679"/>
    </source>
</evidence>
<evidence type="ECO:0000313" key="12">
    <source>
        <dbReference type="Proteomes" id="UP000289497"/>
    </source>
</evidence>
<dbReference type="GO" id="GO:0009360">
    <property type="term" value="C:DNA polymerase III complex"/>
    <property type="evidence" value="ECO:0007669"/>
    <property type="project" value="InterPro"/>
</dbReference>
<keyword evidence="4 11" id="KW-0548">Nucleotidyltransferase</keyword>
<dbReference type="InterPro" id="IPR027417">
    <property type="entry name" value="P-loop_NTPase"/>
</dbReference>
<sequence>MFLIYGDENFFIDEKVKEIKQKYTEENIIVFNDKFEYSQVLDHLYSNSLFAQNKLILIENCDLFLTKKLSSEQKDFLNQLLLQANQPNSNEVVFIIRKLDLAENELTQLLQKNNQVFKCLQIPKKDLPKQLVNYIKNKGGDITPSNLMYLLEKLPENLTLIMQEINKLLLETRDITKEVIDKSVGQYVLDDSFGLSNAFESNDFNVIWKAYKQKKYEGIDINTLISQMANVFILANKVYHLRNLNWDNAKIASFLKVHEFRIKKASLLLSKYSLTKIENIIEDLLKLDSSFKSSTIDNEAIFESFLVKHFIGKQQNEQLR</sequence>
<dbReference type="Proteomes" id="UP000289497">
    <property type="component" value="Chromosome"/>
</dbReference>
<dbReference type="GO" id="GO:0006261">
    <property type="term" value="P:DNA-templated DNA replication"/>
    <property type="evidence" value="ECO:0007669"/>
    <property type="project" value="TreeGrafter"/>
</dbReference>
<dbReference type="AlphaFoldDB" id="A0A449B7M0"/>
<evidence type="ECO:0000259" key="10">
    <source>
        <dbReference type="Pfam" id="PF21694"/>
    </source>
</evidence>
<dbReference type="Gene3D" id="3.40.50.300">
    <property type="entry name" value="P-loop containing nucleotide triphosphate hydrolases"/>
    <property type="match status" value="1"/>
</dbReference>